<evidence type="ECO:0000256" key="7">
    <source>
        <dbReference type="ARBA" id="ARBA00023012"/>
    </source>
</evidence>
<comment type="caution">
    <text evidence="8">The sequence shown here is derived from an EMBL/GenBank/DDBJ whole genome shotgun (WGS) entry which is preliminary data.</text>
</comment>
<evidence type="ECO:0000256" key="6">
    <source>
        <dbReference type="ARBA" id="ARBA00022777"/>
    </source>
</evidence>
<comment type="subcellular location">
    <subcellularLocation>
        <location evidence="2">Membrane</location>
    </subcellularLocation>
</comment>
<dbReference type="OrthoDB" id="9770795at2"/>
<dbReference type="FunFam" id="3.30.565.10:FF:000010">
    <property type="entry name" value="Sensor histidine kinase RcsC"/>
    <property type="match status" value="1"/>
</dbReference>
<sequence length="508" mass="56348">MSLRKRLIVSMLTILALLCVNVGTHFWGSLARNESMIAYRDSVRAGQLSDEIERLLEDQRQQVLVLALLKETTGDKLGASEQQAALDNIESINRKVLSLGRLSWDDTEQTYQNLKRSNDQLLEQWTRFYGGYNEEELNIDVENPLLYLETNQQLDALKQEQSKLAVERASIIDSTIKLTDRITVGAFITTLFLTFLLGFILVRYTNRSFKRLQKGTELIGAGDLSFRIQTADQSGELADLGRAFNDMSEKLANAIGEVQMAKEQADSANAAKSTFLANVSHELRTPLNAIIGYSEMIQEEVNDGEAINKDQLQEDLTKIVFSGRQLLTLINDVLDLAKIETGKMTIHPESFDPIATLHTVADSMAPLLNTQGNEMCWDIQGPLPCIHTDATKFRQIVTNLLSNANKFTEAGSITIRAGITDSQEQIWIEVRDTGIGMTDQQLGRIFEAFEQAERSTSSRYGGTGLGLSLCQEFAHMLGGDITASSTPNVGSSFIVTLPVNLELDPEDA</sequence>
<dbReference type="SUPFAM" id="SSF158472">
    <property type="entry name" value="HAMP domain-like"/>
    <property type="match status" value="1"/>
</dbReference>
<evidence type="ECO:0000256" key="3">
    <source>
        <dbReference type="ARBA" id="ARBA00012438"/>
    </source>
</evidence>
<dbReference type="SMART" id="SM00304">
    <property type="entry name" value="HAMP"/>
    <property type="match status" value="1"/>
</dbReference>
<protein>
    <recommendedName>
        <fullName evidence="3">histidine kinase</fullName>
        <ecNumber evidence="3">2.7.13.3</ecNumber>
    </recommendedName>
</protein>
<dbReference type="GO" id="GO:0000155">
    <property type="term" value="F:phosphorelay sensor kinase activity"/>
    <property type="evidence" value="ECO:0007669"/>
    <property type="project" value="InterPro"/>
</dbReference>
<dbReference type="STRING" id="2518989.IMCC3088_2376"/>
<evidence type="ECO:0000313" key="8">
    <source>
        <dbReference type="EMBL" id="EGG28944.1"/>
    </source>
</evidence>
<dbReference type="InterPro" id="IPR003661">
    <property type="entry name" value="HisK_dim/P_dom"/>
</dbReference>
<dbReference type="InterPro" id="IPR004358">
    <property type="entry name" value="Sig_transdc_His_kin-like_C"/>
</dbReference>
<dbReference type="GO" id="GO:0005886">
    <property type="term" value="C:plasma membrane"/>
    <property type="evidence" value="ECO:0007669"/>
    <property type="project" value="TreeGrafter"/>
</dbReference>
<dbReference type="InterPro" id="IPR003660">
    <property type="entry name" value="HAMP_dom"/>
</dbReference>
<accession>F3L3Z5</accession>
<dbReference type="AlphaFoldDB" id="F3L3Z5"/>
<evidence type="ECO:0000256" key="2">
    <source>
        <dbReference type="ARBA" id="ARBA00004370"/>
    </source>
</evidence>
<dbReference type="SUPFAM" id="SSF55874">
    <property type="entry name" value="ATPase domain of HSP90 chaperone/DNA topoisomerase II/histidine kinase"/>
    <property type="match status" value="1"/>
</dbReference>
<dbReference type="EC" id="2.7.13.3" evidence="3"/>
<dbReference type="CDD" id="cd00082">
    <property type="entry name" value="HisKA"/>
    <property type="match status" value="1"/>
</dbReference>
<dbReference type="PRINTS" id="PR00344">
    <property type="entry name" value="BCTRLSENSOR"/>
</dbReference>
<dbReference type="CDD" id="cd16922">
    <property type="entry name" value="HATPase_EvgS-ArcB-TorS-like"/>
    <property type="match status" value="1"/>
</dbReference>
<evidence type="ECO:0000313" key="9">
    <source>
        <dbReference type="Proteomes" id="UP000005615"/>
    </source>
</evidence>
<dbReference type="PROSITE" id="PS50109">
    <property type="entry name" value="HIS_KIN"/>
    <property type="match status" value="1"/>
</dbReference>
<dbReference type="SMART" id="SM00388">
    <property type="entry name" value="HisKA"/>
    <property type="match status" value="1"/>
</dbReference>
<dbReference type="GO" id="GO:0009927">
    <property type="term" value="F:histidine phosphotransfer kinase activity"/>
    <property type="evidence" value="ECO:0007669"/>
    <property type="project" value="TreeGrafter"/>
</dbReference>
<dbReference type="Gene3D" id="3.30.565.10">
    <property type="entry name" value="Histidine kinase-like ATPase, C-terminal domain"/>
    <property type="match status" value="1"/>
</dbReference>
<dbReference type="PANTHER" id="PTHR43047">
    <property type="entry name" value="TWO-COMPONENT HISTIDINE PROTEIN KINASE"/>
    <property type="match status" value="1"/>
</dbReference>
<dbReference type="EMBL" id="AEIG01000071">
    <property type="protein sequence ID" value="EGG28944.1"/>
    <property type="molecule type" value="Genomic_DNA"/>
</dbReference>
<dbReference type="RefSeq" id="WP_009576536.1">
    <property type="nucleotide sequence ID" value="NZ_AEIG01000071.1"/>
</dbReference>
<dbReference type="Gene3D" id="1.10.287.130">
    <property type="match status" value="1"/>
</dbReference>
<keyword evidence="5" id="KW-0808">Transferase</keyword>
<comment type="catalytic activity">
    <reaction evidence="1">
        <text>ATP + protein L-histidine = ADP + protein N-phospho-L-histidine.</text>
        <dbReference type="EC" id="2.7.13.3"/>
    </reaction>
</comment>
<dbReference type="SMART" id="SM00387">
    <property type="entry name" value="HATPase_c"/>
    <property type="match status" value="1"/>
</dbReference>
<gene>
    <name evidence="8" type="ORF">IMCC3088_2376</name>
</gene>
<dbReference type="InterPro" id="IPR005467">
    <property type="entry name" value="His_kinase_dom"/>
</dbReference>
<dbReference type="CDD" id="cd06225">
    <property type="entry name" value="HAMP"/>
    <property type="match status" value="1"/>
</dbReference>
<name>F3L3Z5_9GAMM</name>
<dbReference type="InterPro" id="IPR003594">
    <property type="entry name" value="HATPase_dom"/>
</dbReference>
<organism evidence="8 9">
    <name type="scientific">Aequoribacter fuscus</name>
    <dbReference type="NCBI Taxonomy" id="2518989"/>
    <lineage>
        <taxon>Bacteria</taxon>
        <taxon>Pseudomonadati</taxon>
        <taxon>Pseudomonadota</taxon>
        <taxon>Gammaproteobacteria</taxon>
        <taxon>Cellvibrionales</taxon>
        <taxon>Halieaceae</taxon>
        <taxon>Aequoribacter</taxon>
    </lineage>
</organism>
<keyword evidence="7" id="KW-0902">Two-component regulatory system</keyword>
<evidence type="ECO:0000256" key="1">
    <source>
        <dbReference type="ARBA" id="ARBA00000085"/>
    </source>
</evidence>
<dbReference type="PANTHER" id="PTHR43047:SF72">
    <property type="entry name" value="OSMOSENSING HISTIDINE PROTEIN KINASE SLN1"/>
    <property type="match status" value="1"/>
</dbReference>
<keyword evidence="6 8" id="KW-0418">Kinase</keyword>
<proteinExistence type="predicted"/>
<keyword evidence="9" id="KW-1185">Reference proteome</keyword>
<dbReference type="InterPro" id="IPR036890">
    <property type="entry name" value="HATPase_C_sf"/>
</dbReference>
<dbReference type="Pfam" id="PF00512">
    <property type="entry name" value="HisKA"/>
    <property type="match status" value="1"/>
</dbReference>
<dbReference type="Pfam" id="PF02518">
    <property type="entry name" value="HATPase_c"/>
    <property type="match status" value="1"/>
</dbReference>
<dbReference type="Proteomes" id="UP000005615">
    <property type="component" value="Unassembled WGS sequence"/>
</dbReference>
<dbReference type="Pfam" id="PF00672">
    <property type="entry name" value="HAMP"/>
    <property type="match status" value="1"/>
</dbReference>
<evidence type="ECO:0000256" key="4">
    <source>
        <dbReference type="ARBA" id="ARBA00022553"/>
    </source>
</evidence>
<dbReference type="Gene3D" id="6.10.340.10">
    <property type="match status" value="1"/>
</dbReference>
<dbReference type="InterPro" id="IPR036097">
    <property type="entry name" value="HisK_dim/P_sf"/>
</dbReference>
<dbReference type="SUPFAM" id="SSF47384">
    <property type="entry name" value="Homodimeric domain of signal transducing histidine kinase"/>
    <property type="match status" value="1"/>
</dbReference>
<dbReference type="PROSITE" id="PS50885">
    <property type="entry name" value="HAMP"/>
    <property type="match status" value="1"/>
</dbReference>
<keyword evidence="4" id="KW-0597">Phosphoprotein</keyword>
<dbReference type="eggNOG" id="COG2205">
    <property type="taxonomic scope" value="Bacteria"/>
</dbReference>
<reference evidence="8 9" key="1">
    <citation type="journal article" date="2011" name="J. Bacteriol.">
        <title>Genome sequence of strain IMCC3088, a proteorhodopsin-containing marine bacterium belonging to the OM60/NOR5 clade.</title>
        <authorList>
            <person name="Jang Y."/>
            <person name="Oh H.M."/>
            <person name="Kang I."/>
            <person name="Lee K."/>
            <person name="Yang S.J."/>
            <person name="Cho J.C."/>
        </authorList>
    </citation>
    <scope>NUCLEOTIDE SEQUENCE [LARGE SCALE GENOMIC DNA]</scope>
    <source>
        <strain evidence="8 9">IMCC3088</strain>
    </source>
</reference>
<evidence type="ECO:0000256" key="5">
    <source>
        <dbReference type="ARBA" id="ARBA00022679"/>
    </source>
</evidence>